<evidence type="ECO:0000313" key="2">
    <source>
        <dbReference type="EMBL" id="KAK0435453.1"/>
    </source>
</evidence>
<dbReference type="Proteomes" id="UP001175211">
    <property type="component" value="Unassembled WGS sequence"/>
</dbReference>
<evidence type="ECO:0000256" key="1">
    <source>
        <dbReference type="SAM" id="SignalP"/>
    </source>
</evidence>
<sequence>IMNFTSLLLTFLSLFAWVFASPVNLDKRDVFIPPILYPHSGTVWTIKQRHNVTWDTSNAPVNIINPIGYILLRKANRPTPVILAEGFDILLGRIEVTVPWVIRGDDYSLLLYGDSGNWSDNFTITGALF</sequence>
<reference evidence="2" key="1">
    <citation type="submission" date="2023-06" db="EMBL/GenBank/DDBJ databases">
        <authorList>
            <consortium name="Lawrence Berkeley National Laboratory"/>
            <person name="Ahrendt S."/>
            <person name="Sahu N."/>
            <person name="Indic B."/>
            <person name="Wong-Bajracharya J."/>
            <person name="Merenyi Z."/>
            <person name="Ke H.-M."/>
            <person name="Monk M."/>
            <person name="Kocsube S."/>
            <person name="Drula E."/>
            <person name="Lipzen A."/>
            <person name="Balint B."/>
            <person name="Henrissat B."/>
            <person name="Andreopoulos B."/>
            <person name="Martin F.M."/>
            <person name="Harder C.B."/>
            <person name="Rigling D."/>
            <person name="Ford K.L."/>
            <person name="Foster G.D."/>
            <person name="Pangilinan J."/>
            <person name="Papanicolaou A."/>
            <person name="Barry K."/>
            <person name="LaButti K."/>
            <person name="Viragh M."/>
            <person name="Koriabine M."/>
            <person name="Yan M."/>
            <person name="Riley R."/>
            <person name="Champramary S."/>
            <person name="Plett K.L."/>
            <person name="Tsai I.J."/>
            <person name="Slot J."/>
            <person name="Sipos G."/>
            <person name="Plett J."/>
            <person name="Nagy L.G."/>
            <person name="Grigoriev I.V."/>
        </authorList>
    </citation>
    <scope>NUCLEOTIDE SEQUENCE</scope>
    <source>
        <strain evidence="2">CCBAS 213</strain>
    </source>
</reference>
<feature type="chain" id="PRO_5041363297" evidence="1">
    <location>
        <begin position="21"/>
        <end position="129"/>
    </location>
</feature>
<gene>
    <name evidence="2" type="ORF">EV420DRAFT_1281731</name>
</gene>
<protein>
    <submittedName>
        <fullName evidence="2">Uncharacterized protein</fullName>
    </submittedName>
</protein>
<dbReference type="GeneID" id="85351831"/>
<keyword evidence="1" id="KW-0732">Signal</keyword>
<dbReference type="AlphaFoldDB" id="A0AA39MIW2"/>
<dbReference type="RefSeq" id="XP_060321982.1">
    <property type="nucleotide sequence ID" value="XM_060468283.1"/>
</dbReference>
<evidence type="ECO:0000313" key="3">
    <source>
        <dbReference type="Proteomes" id="UP001175211"/>
    </source>
</evidence>
<dbReference type="EMBL" id="JAUEPS010000149">
    <property type="protein sequence ID" value="KAK0435453.1"/>
    <property type="molecule type" value="Genomic_DNA"/>
</dbReference>
<feature type="signal peptide" evidence="1">
    <location>
        <begin position="1"/>
        <end position="20"/>
    </location>
</feature>
<name>A0AA39MIW2_ARMTA</name>
<organism evidence="2 3">
    <name type="scientific">Armillaria tabescens</name>
    <name type="common">Ringless honey mushroom</name>
    <name type="synonym">Agaricus tabescens</name>
    <dbReference type="NCBI Taxonomy" id="1929756"/>
    <lineage>
        <taxon>Eukaryota</taxon>
        <taxon>Fungi</taxon>
        <taxon>Dikarya</taxon>
        <taxon>Basidiomycota</taxon>
        <taxon>Agaricomycotina</taxon>
        <taxon>Agaricomycetes</taxon>
        <taxon>Agaricomycetidae</taxon>
        <taxon>Agaricales</taxon>
        <taxon>Marasmiineae</taxon>
        <taxon>Physalacriaceae</taxon>
        <taxon>Desarmillaria</taxon>
    </lineage>
</organism>
<proteinExistence type="predicted"/>
<comment type="caution">
    <text evidence="2">The sequence shown here is derived from an EMBL/GenBank/DDBJ whole genome shotgun (WGS) entry which is preliminary data.</text>
</comment>
<keyword evidence="3" id="KW-1185">Reference proteome</keyword>
<accession>A0AA39MIW2</accession>
<feature type="non-terminal residue" evidence="2">
    <location>
        <position position="1"/>
    </location>
</feature>